<keyword evidence="1" id="KW-0812">Transmembrane</keyword>
<feature type="transmembrane region" description="Helical" evidence="1">
    <location>
        <begin position="21"/>
        <end position="38"/>
    </location>
</feature>
<evidence type="ECO:0000256" key="1">
    <source>
        <dbReference type="SAM" id="Phobius"/>
    </source>
</evidence>
<reference evidence="2 3" key="1">
    <citation type="submission" date="2013-02" db="EMBL/GenBank/DDBJ databases">
        <title>The Genome Sequence of Acinetobacter bouvetii CIP 107468.</title>
        <authorList>
            <consortium name="The Broad Institute Genome Sequencing Platform"/>
            <consortium name="The Broad Institute Genome Sequencing Center for Infectious Disease"/>
            <person name="Cerqueira G."/>
            <person name="Feldgarden M."/>
            <person name="Courvalin P."/>
            <person name="Perichon B."/>
            <person name="Grillot-Courvalin C."/>
            <person name="Clermont D."/>
            <person name="Rocha E."/>
            <person name="Yoon E.-J."/>
            <person name="Nemec A."/>
            <person name="Walker B."/>
            <person name="Young S.K."/>
            <person name="Zeng Q."/>
            <person name="Gargeya S."/>
            <person name="Fitzgerald M."/>
            <person name="Haas B."/>
            <person name="Abouelleil A."/>
            <person name="Alvarado L."/>
            <person name="Arachchi H.M."/>
            <person name="Berlin A.M."/>
            <person name="Chapman S.B."/>
            <person name="Dewar J."/>
            <person name="Goldberg J."/>
            <person name="Griggs A."/>
            <person name="Gujja S."/>
            <person name="Hansen M."/>
            <person name="Howarth C."/>
            <person name="Imamovic A."/>
            <person name="Larimer J."/>
            <person name="McCowan C."/>
            <person name="Murphy C."/>
            <person name="Neiman D."/>
            <person name="Pearson M."/>
            <person name="Priest M."/>
            <person name="Roberts A."/>
            <person name="Saif S."/>
            <person name="Shea T."/>
            <person name="Sisk P."/>
            <person name="Sykes S."/>
            <person name="Wortman J."/>
            <person name="Nusbaum C."/>
            <person name="Birren B."/>
        </authorList>
    </citation>
    <scope>NUCLEOTIDE SEQUENCE [LARGE SCALE GENOMIC DNA]</scope>
    <source>
        <strain evidence="2 3">CIP 107468</strain>
    </source>
</reference>
<name>N9DJM0_9GAMM</name>
<dbReference type="Proteomes" id="UP000018460">
    <property type="component" value="Unassembled WGS sequence"/>
</dbReference>
<gene>
    <name evidence="2" type="ORF">F941_01625</name>
</gene>
<accession>N9DJM0</accession>
<feature type="transmembrane region" description="Helical" evidence="1">
    <location>
        <begin position="122"/>
        <end position="140"/>
    </location>
</feature>
<proteinExistence type="predicted"/>
<evidence type="ECO:0000313" key="2">
    <source>
        <dbReference type="EMBL" id="ENV82859.1"/>
    </source>
</evidence>
<feature type="transmembrane region" description="Helical" evidence="1">
    <location>
        <begin position="50"/>
        <end position="68"/>
    </location>
</feature>
<dbReference type="EMBL" id="APQD01000012">
    <property type="protein sequence ID" value="ENV82859.1"/>
    <property type="molecule type" value="Genomic_DNA"/>
</dbReference>
<organism evidence="2 3">
    <name type="scientific">Acinetobacter bouvetii DSM 14964 = CIP 107468</name>
    <dbReference type="NCBI Taxonomy" id="1120925"/>
    <lineage>
        <taxon>Bacteria</taxon>
        <taxon>Pseudomonadati</taxon>
        <taxon>Pseudomonadota</taxon>
        <taxon>Gammaproteobacteria</taxon>
        <taxon>Moraxellales</taxon>
        <taxon>Moraxellaceae</taxon>
        <taxon>Acinetobacter</taxon>
    </lineage>
</organism>
<dbReference type="RefSeq" id="WP_005009958.1">
    <property type="nucleotide sequence ID" value="NZ_KB849727.1"/>
</dbReference>
<protein>
    <submittedName>
        <fullName evidence="2">Uncharacterized protein</fullName>
    </submittedName>
</protein>
<feature type="transmembrane region" description="Helical" evidence="1">
    <location>
        <begin position="147"/>
        <end position="170"/>
    </location>
</feature>
<dbReference type="PATRIC" id="fig|1120925.3.peg.1717"/>
<keyword evidence="1" id="KW-0472">Membrane</keyword>
<feature type="transmembrane region" description="Helical" evidence="1">
    <location>
        <begin position="89"/>
        <end position="110"/>
    </location>
</feature>
<keyword evidence="3" id="KW-1185">Reference proteome</keyword>
<dbReference type="AlphaFoldDB" id="N9DJM0"/>
<comment type="caution">
    <text evidence="2">The sequence shown here is derived from an EMBL/GenBank/DDBJ whole genome shotgun (WGS) entry which is preliminary data.</text>
</comment>
<sequence>MAKTLKKYWSSYGGFKALLKSPFLWLSLLMTIVSHEFFLDKKWLDIPISMLPSLLGFNLASYSVWLAFGNHKLNKILSKLKDGQIHSKYMEVNSSFIHFILAQIICLILVVLLKTNSLNESLYLVDWACFNIYIIILEYAQTFINGFIFFLFCYCLFSMLAAVLGFIGIASGLDIIYRNEAIEEAKVKKLAQKNMIAEQNEKDLLNQKIKNEIDLLKIRQTKEELELLMIKKAKEDLDFLIVDKTTDKRQVQKKMKAILNFFHFKS</sequence>
<evidence type="ECO:0000313" key="3">
    <source>
        <dbReference type="Proteomes" id="UP000018460"/>
    </source>
</evidence>
<keyword evidence="1" id="KW-1133">Transmembrane helix</keyword>
<dbReference type="OrthoDB" id="7032144at2"/>
<dbReference type="eggNOG" id="ENOG5032RU4">
    <property type="taxonomic scope" value="Bacteria"/>
</dbReference>